<organism evidence="3 4">
    <name type="scientific">Arachis hypogaea</name>
    <name type="common">Peanut</name>
    <dbReference type="NCBI Taxonomy" id="3818"/>
    <lineage>
        <taxon>Eukaryota</taxon>
        <taxon>Viridiplantae</taxon>
        <taxon>Streptophyta</taxon>
        <taxon>Embryophyta</taxon>
        <taxon>Tracheophyta</taxon>
        <taxon>Spermatophyta</taxon>
        <taxon>Magnoliopsida</taxon>
        <taxon>eudicotyledons</taxon>
        <taxon>Gunneridae</taxon>
        <taxon>Pentapetalae</taxon>
        <taxon>rosids</taxon>
        <taxon>fabids</taxon>
        <taxon>Fabales</taxon>
        <taxon>Fabaceae</taxon>
        <taxon>Papilionoideae</taxon>
        <taxon>50 kb inversion clade</taxon>
        <taxon>dalbergioids sensu lato</taxon>
        <taxon>Dalbergieae</taxon>
        <taxon>Pterocarpus clade</taxon>
        <taxon>Arachis</taxon>
    </lineage>
</organism>
<dbReference type="PANTHER" id="PTHR31066:SF85">
    <property type="entry name" value="OS02G0809100 PROTEIN"/>
    <property type="match status" value="1"/>
</dbReference>
<reference evidence="3 4" key="1">
    <citation type="submission" date="2019-01" db="EMBL/GenBank/DDBJ databases">
        <title>Sequencing of cultivated peanut Arachis hypogaea provides insights into genome evolution and oil improvement.</title>
        <authorList>
            <person name="Chen X."/>
        </authorList>
    </citation>
    <scope>NUCLEOTIDE SEQUENCE [LARGE SCALE GENOMIC DNA]</scope>
    <source>
        <strain evidence="4">cv. Fuhuasheng</strain>
        <tissue evidence="3">Leaves</tissue>
    </source>
</reference>
<dbReference type="FunFam" id="3.10.20.90:FF:000058">
    <property type="entry name" value="Octicosapeptide/phox/Bem1p domain kinase superfamily protein"/>
    <property type="match status" value="1"/>
</dbReference>
<feature type="region of interest" description="Disordered" evidence="1">
    <location>
        <begin position="404"/>
        <end position="425"/>
    </location>
</feature>
<dbReference type="PANTHER" id="PTHR31066">
    <property type="entry name" value="OS05G0427100 PROTEIN-RELATED"/>
    <property type="match status" value="1"/>
</dbReference>
<comment type="caution">
    <text evidence="3">The sequence shown here is derived from an EMBL/GenBank/DDBJ whole genome shotgun (WGS) entry which is preliminary data.</text>
</comment>
<evidence type="ECO:0000313" key="4">
    <source>
        <dbReference type="Proteomes" id="UP000289738"/>
    </source>
</evidence>
<protein>
    <recommendedName>
        <fullName evidence="2">PB1 domain-containing protein</fullName>
    </recommendedName>
</protein>
<dbReference type="EMBL" id="SDMP01000017">
    <property type="protein sequence ID" value="RYQ98771.1"/>
    <property type="molecule type" value="Genomic_DNA"/>
</dbReference>
<dbReference type="Proteomes" id="UP000289738">
    <property type="component" value="Chromosome B07"/>
</dbReference>
<feature type="compositionally biased region" description="Low complexity" evidence="1">
    <location>
        <begin position="167"/>
        <end position="179"/>
    </location>
</feature>
<feature type="domain" description="PB1" evidence="2">
    <location>
        <begin position="72"/>
        <end position="160"/>
    </location>
</feature>
<feature type="region of interest" description="Disordered" evidence="1">
    <location>
        <begin position="1"/>
        <end position="52"/>
    </location>
</feature>
<dbReference type="Pfam" id="PF00564">
    <property type="entry name" value="PB1"/>
    <property type="match status" value="1"/>
</dbReference>
<dbReference type="InterPro" id="IPR000270">
    <property type="entry name" value="PB1_dom"/>
</dbReference>
<keyword evidence="4" id="KW-1185">Reference proteome</keyword>
<dbReference type="InterPro" id="IPR053198">
    <property type="entry name" value="Gynoecium_Dev_Regulator"/>
</dbReference>
<accession>A0A444Y9Y4</accession>
<dbReference type="CDD" id="cd06410">
    <property type="entry name" value="PB1_UP2"/>
    <property type="match status" value="1"/>
</dbReference>
<dbReference type="STRING" id="3818.A0A444Y9Y4"/>
<evidence type="ECO:0000259" key="2">
    <source>
        <dbReference type="SMART" id="SM00666"/>
    </source>
</evidence>
<gene>
    <name evidence="3" type="ORF">Ahy_B07g086550</name>
</gene>
<feature type="compositionally biased region" description="Low complexity" evidence="1">
    <location>
        <begin position="1"/>
        <end position="14"/>
    </location>
</feature>
<feature type="region of interest" description="Disordered" evidence="1">
    <location>
        <begin position="289"/>
        <end position="308"/>
    </location>
</feature>
<feature type="compositionally biased region" description="Low complexity" evidence="1">
    <location>
        <begin position="30"/>
        <end position="40"/>
    </location>
</feature>
<feature type="region of interest" description="Disordered" evidence="1">
    <location>
        <begin position="243"/>
        <end position="272"/>
    </location>
</feature>
<sequence>MDNNTTANGTNNFNVAESRDSSPRSRDADNNGNHYNNSNNSFIDEPPPPSSAATTAKVKFMCSYGGRIQPRPHDNQLTYIGGDTKIVAVDRHVKFSALVSKLCSIANADVCFKYQLPGEDLDALISVTNDEDLDHMMVEYDRLCRSSPRPARLRLILFPLPNTTTSTTSTTTTTIATTTNNAPLPPHPSVLTKPERQWFVDALNSVRIPEPSSSSSPTQLPHPSFAALNPDFLFGLDNHKPHHAVSMDPAPSAPTVPDFSIGSSENAPEAVGETEFVRHVQEMQRLHLRNNNTTSDQPPQPQRKSTEENGVEYYAQKNQEKPTNSGPVHGNGPVPVPVHGSFLHNPVGHGGGYSLPVSGTGVEPAPVYIIQTPSGVYQAITPVAGPVGPGPVYLIQKTPASVSHAPTPVSHAPAQNGGYGGSEVGSAAERGYSQVAYAVRPQAAAAPSGDGWN</sequence>
<proteinExistence type="predicted"/>
<feature type="region of interest" description="Disordered" evidence="1">
    <location>
        <begin position="167"/>
        <end position="190"/>
    </location>
</feature>
<name>A0A444Y9Y4_ARAHY</name>
<evidence type="ECO:0000313" key="3">
    <source>
        <dbReference type="EMBL" id="RYQ98771.1"/>
    </source>
</evidence>
<dbReference type="AlphaFoldDB" id="A0A444Y9Y4"/>
<dbReference type="Gene3D" id="3.10.20.90">
    <property type="entry name" value="Phosphatidylinositol 3-kinase Catalytic Subunit, Chain A, domain 1"/>
    <property type="match status" value="1"/>
</dbReference>
<feature type="compositionally biased region" description="Basic and acidic residues" evidence="1">
    <location>
        <begin position="17"/>
        <end position="29"/>
    </location>
</feature>
<evidence type="ECO:0000256" key="1">
    <source>
        <dbReference type="SAM" id="MobiDB-lite"/>
    </source>
</evidence>
<dbReference type="SUPFAM" id="SSF54277">
    <property type="entry name" value="CAD &amp; PB1 domains"/>
    <property type="match status" value="1"/>
</dbReference>
<dbReference type="SMART" id="SM00666">
    <property type="entry name" value="PB1"/>
    <property type="match status" value="1"/>
</dbReference>